<proteinExistence type="predicted"/>
<sequence>MRKNEENPHWMRELHTHRPQKTNVWAGIIQDRIVGPFFFDDTLNGARYLRLLQHELMTCLLQESPSELALSFTGIPSSGILSKPNSVPLSCSYFRPPNLTKLWIYDFNLPIIRRQNVKHVVKR</sequence>
<dbReference type="EMBL" id="JAPWTK010000075">
    <property type="protein sequence ID" value="KAJ8952020.1"/>
    <property type="molecule type" value="Genomic_DNA"/>
</dbReference>
<reference evidence="1" key="1">
    <citation type="journal article" date="2023" name="Insect Mol. Biol.">
        <title>Genome sequencing provides insights into the evolution of gene families encoding plant cell wall-degrading enzymes in longhorned beetles.</title>
        <authorList>
            <person name="Shin N.R."/>
            <person name="Okamura Y."/>
            <person name="Kirsch R."/>
            <person name="Pauchet Y."/>
        </authorList>
    </citation>
    <scope>NUCLEOTIDE SEQUENCE</scope>
    <source>
        <strain evidence="1">AMC_N1</strain>
    </source>
</reference>
<keyword evidence="2" id="KW-1185">Reference proteome</keyword>
<dbReference type="InterPro" id="IPR036397">
    <property type="entry name" value="RNaseH_sf"/>
</dbReference>
<evidence type="ECO:0000313" key="1">
    <source>
        <dbReference type="EMBL" id="KAJ8952020.1"/>
    </source>
</evidence>
<dbReference type="Gene3D" id="3.30.420.10">
    <property type="entry name" value="Ribonuclease H-like superfamily/Ribonuclease H"/>
    <property type="match status" value="1"/>
</dbReference>
<protein>
    <recommendedName>
        <fullName evidence="3">Maturase K</fullName>
    </recommendedName>
</protein>
<dbReference type="PANTHER" id="PTHR47326:SF1">
    <property type="entry name" value="HTH PSQ-TYPE DOMAIN-CONTAINING PROTEIN"/>
    <property type="match status" value="1"/>
</dbReference>
<organism evidence="1 2">
    <name type="scientific">Aromia moschata</name>
    <dbReference type="NCBI Taxonomy" id="1265417"/>
    <lineage>
        <taxon>Eukaryota</taxon>
        <taxon>Metazoa</taxon>
        <taxon>Ecdysozoa</taxon>
        <taxon>Arthropoda</taxon>
        <taxon>Hexapoda</taxon>
        <taxon>Insecta</taxon>
        <taxon>Pterygota</taxon>
        <taxon>Neoptera</taxon>
        <taxon>Endopterygota</taxon>
        <taxon>Coleoptera</taxon>
        <taxon>Polyphaga</taxon>
        <taxon>Cucujiformia</taxon>
        <taxon>Chrysomeloidea</taxon>
        <taxon>Cerambycidae</taxon>
        <taxon>Cerambycinae</taxon>
        <taxon>Callichromatini</taxon>
        <taxon>Aromia</taxon>
    </lineage>
</organism>
<evidence type="ECO:0000313" key="2">
    <source>
        <dbReference type="Proteomes" id="UP001162162"/>
    </source>
</evidence>
<dbReference type="GO" id="GO:0003676">
    <property type="term" value="F:nucleic acid binding"/>
    <property type="evidence" value="ECO:0007669"/>
    <property type="project" value="InterPro"/>
</dbReference>
<name>A0AAV8YL92_9CUCU</name>
<evidence type="ECO:0008006" key="3">
    <source>
        <dbReference type="Google" id="ProtNLM"/>
    </source>
</evidence>
<dbReference type="Proteomes" id="UP001162162">
    <property type="component" value="Unassembled WGS sequence"/>
</dbReference>
<accession>A0AAV8YL92</accession>
<dbReference type="AlphaFoldDB" id="A0AAV8YL92"/>
<dbReference type="PANTHER" id="PTHR47326">
    <property type="entry name" value="TRANSPOSABLE ELEMENT TC3 TRANSPOSASE-LIKE PROTEIN"/>
    <property type="match status" value="1"/>
</dbReference>
<gene>
    <name evidence="1" type="ORF">NQ318_023461</name>
</gene>
<comment type="caution">
    <text evidence="1">The sequence shown here is derived from an EMBL/GenBank/DDBJ whole genome shotgun (WGS) entry which is preliminary data.</text>
</comment>